<keyword evidence="7" id="KW-0804">Transcription</keyword>
<dbReference type="GO" id="GO:0000978">
    <property type="term" value="F:RNA polymerase II cis-regulatory region sequence-specific DNA binding"/>
    <property type="evidence" value="ECO:0007669"/>
    <property type="project" value="TreeGrafter"/>
</dbReference>
<dbReference type="PANTHER" id="PTHR45767">
    <property type="entry name" value="FORKHEAD BOX PROTEIN O"/>
    <property type="match status" value="1"/>
</dbReference>
<dbReference type="PROSITE" id="PS50039">
    <property type="entry name" value="FORK_HEAD_3"/>
    <property type="match status" value="1"/>
</dbReference>
<comment type="subcellular location">
    <subcellularLocation>
        <location evidence="2">Cytoplasm</location>
    </subcellularLocation>
    <subcellularLocation>
        <location evidence="1 9">Nucleus</location>
    </subcellularLocation>
</comment>
<dbReference type="SMART" id="SM00339">
    <property type="entry name" value="FH"/>
    <property type="match status" value="1"/>
</dbReference>
<keyword evidence="6 9" id="KW-0238">DNA-binding</keyword>
<evidence type="ECO:0000256" key="6">
    <source>
        <dbReference type="ARBA" id="ARBA00023125"/>
    </source>
</evidence>
<keyword evidence="4" id="KW-0963">Cytoplasm</keyword>
<name>A0A914WJY6_9BILA</name>
<dbReference type="InterPro" id="IPR036388">
    <property type="entry name" value="WH-like_DNA-bd_sf"/>
</dbReference>
<dbReference type="SUPFAM" id="SSF46785">
    <property type="entry name" value="Winged helix' DNA-binding domain"/>
    <property type="match status" value="1"/>
</dbReference>
<dbReference type="Pfam" id="PF00250">
    <property type="entry name" value="Forkhead"/>
    <property type="match status" value="1"/>
</dbReference>
<evidence type="ECO:0000259" key="11">
    <source>
        <dbReference type="PROSITE" id="PS50039"/>
    </source>
</evidence>
<evidence type="ECO:0000256" key="9">
    <source>
        <dbReference type="PROSITE-ProRule" id="PRU00089"/>
    </source>
</evidence>
<keyword evidence="12" id="KW-1185">Reference proteome</keyword>
<dbReference type="InterPro" id="IPR036390">
    <property type="entry name" value="WH_DNA-bd_sf"/>
</dbReference>
<dbReference type="PANTHER" id="PTHR45767:SF2">
    <property type="entry name" value="FORKHEAD BOX PROTEIN O"/>
    <property type="match status" value="1"/>
</dbReference>
<dbReference type="GO" id="GO:0005634">
    <property type="term" value="C:nucleus"/>
    <property type="evidence" value="ECO:0007669"/>
    <property type="project" value="UniProtKB-SubCell"/>
</dbReference>
<proteinExistence type="predicted"/>
<evidence type="ECO:0000256" key="8">
    <source>
        <dbReference type="ARBA" id="ARBA00023242"/>
    </source>
</evidence>
<sequence length="385" mass="41813">MALRSSTESGIIGSGRNSIRHNLSLHSRFMRIQNEGAGKSSWWVINPEAKPGRNPRRRAQTLETSSKATAAIEKKRGRVRRKVAEMRAAQQGQTLHSASSSVVGSQASLVSHDLYPNDDDNSLGAVGLYDNFRPRAHSNLSMPGTSARVSPSIDGVQQRLNAFDAFDDFPFDTNPIIPNDILDRTGDMRLDASPLGGQPSYQGLNALLGNDQMINGLGNSHGNSVMPTSQIKMEPGIRMNIKSEQPNLMQLVQPPPSYVELSTVRQGGNMQNPLLRNQSGNPALQQPQQPQQQLSYNRNSAMTNGGVNGDYFRMINTTNGVYATNVNGGWPMTAPTSCAQQLPMDLANLSLPNEPGMEMDVAEVLRHEMAATGGKLDFGDFASNL</sequence>
<dbReference type="InterPro" id="IPR001766">
    <property type="entry name" value="Fork_head_dom"/>
</dbReference>
<reference evidence="13" key="1">
    <citation type="submission" date="2022-11" db="UniProtKB">
        <authorList>
            <consortium name="WormBaseParasite"/>
        </authorList>
    </citation>
    <scope>IDENTIFICATION</scope>
</reference>
<keyword evidence="3" id="KW-0217">Developmental protein</keyword>
<feature type="DNA-binding region" description="Fork-head" evidence="9">
    <location>
        <begin position="16"/>
        <end position="59"/>
    </location>
</feature>
<dbReference type="Gene3D" id="1.10.10.10">
    <property type="entry name" value="Winged helix-like DNA-binding domain superfamily/Winged helix DNA-binding domain"/>
    <property type="match status" value="1"/>
</dbReference>
<dbReference type="GO" id="GO:0005737">
    <property type="term" value="C:cytoplasm"/>
    <property type="evidence" value="ECO:0007669"/>
    <property type="project" value="UniProtKB-SubCell"/>
</dbReference>
<evidence type="ECO:0000256" key="7">
    <source>
        <dbReference type="ARBA" id="ARBA00023163"/>
    </source>
</evidence>
<keyword evidence="5" id="KW-0805">Transcription regulation</keyword>
<organism evidence="12 13">
    <name type="scientific">Plectus sambesii</name>
    <dbReference type="NCBI Taxonomy" id="2011161"/>
    <lineage>
        <taxon>Eukaryota</taxon>
        <taxon>Metazoa</taxon>
        <taxon>Ecdysozoa</taxon>
        <taxon>Nematoda</taxon>
        <taxon>Chromadorea</taxon>
        <taxon>Plectida</taxon>
        <taxon>Plectina</taxon>
        <taxon>Plectoidea</taxon>
        <taxon>Plectidae</taxon>
        <taxon>Plectus</taxon>
    </lineage>
</organism>
<evidence type="ECO:0000256" key="4">
    <source>
        <dbReference type="ARBA" id="ARBA00022490"/>
    </source>
</evidence>
<accession>A0A914WJY6</accession>
<evidence type="ECO:0000256" key="3">
    <source>
        <dbReference type="ARBA" id="ARBA00022473"/>
    </source>
</evidence>
<evidence type="ECO:0000256" key="2">
    <source>
        <dbReference type="ARBA" id="ARBA00004496"/>
    </source>
</evidence>
<dbReference type="Proteomes" id="UP000887566">
    <property type="component" value="Unplaced"/>
</dbReference>
<dbReference type="GO" id="GO:0000981">
    <property type="term" value="F:DNA-binding transcription factor activity, RNA polymerase II-specific"/>
    <property type="evidence" value="ECO:0007669"/>
    <property type="project" value="TreeGrafter"/>
</dbReference>
<dbReference type="AlphaFoldDB" id="A0A914WJY6"/>
<dbReference type="WBParaSite" id="PSAMB.scaffold4082size15772.g23382.t1">
    <property type="protein sequence ID" value="PSAMB.scaffold4082size15772.g23382.t1"/>
    <property type="gene ID" value="PSAMB.scaffold4082size15772.g23382"/>
</dbReference>
<keyword evidence="8 9" id="KW-0539">Nucleus</keyword>
<feature type="region of interest" description="Disordered" evidence="10">
    <location>
        <begin position="269"/>
        <end position="294"/>
    </location>
</feature>
<evidence type="ECO:0000256" key="10">
    <source>
        <dbReference type="SAM" id="MobiDB-lite"/>
    </source>
</evidence>
<feature type="compositionally biased region" description="Polar residues" evidence="10">
    <location>
        <begin position="269"/>
        <end position="284"/>
    </location>
</feature>
<evidence type="ECO:0000313" key="13">
    <source>
        <dbReference type="WBParaSite" id="PSAMB.scaffold4082size15772.g23382.t1"/>
    </source>
</evidence>
<evidence type="ECO:0000313" key="12">
    <source>
        <dbReference type="Proteomes" id="UP000887566"/>
    </source>
</evidence>
<protein>
    <submittedName>
        <fullName evidence="13">Fork-head domain-containing protein</fullName>
    </submittedName>
</protein>
<evidence type="ECO:0000256" key="1">
    <source>
        <dbReference type="ARBA" id="ARBA00004123"/>
    </source>
</evidence>
<feature type="domain" description="Fork-head" evidence="11">
    <location>
        <begin position="16"/>
        <end position="59"/>
    </location>
</feature>
<evidence type="ECO:0000256" key="5">
    <source>
        <dbReference type="ARBA" id="ARBA00023015"/>
    </source>
</evidence>